<dbReference type="InterPro" id="IPR018895">
    <property type="entry name" value="DUF2474"/>
</dbReference>
<evidence type="ECO:0000313" key="3">
    <source>
        <dbReference type="Proteomes" id="UP000246073"/>
    </source>
</evidence>
<dbReference type="Pfam" id="PF10617">
    <property type="entry name" value="DUF2474"/>
    <property type="match status" value="1"/>
</dbReference>
<evidence type="ECO:0000313" key="2">
    <source>
        <dbReference type="EMBL" id="SPL62684.1"/>
    </source>
</evidence>
<keyword evidence="1" id="KW-1133">Transmembrane helix</keyword>
<reference evidence="3" key="1">
    <citation type="submission" date="2017-12" db="EMBL/GenBank/DDBJ databases">
        <authorList>
            <person name="Diaz M."/>
        </authorList>
    </citation>
    <scope>NUCLEOTIDE SEQUENCE [LARGE SCALE GENOMIC DNA]</scope>
    <source>
        <strain evidence="3">FI11154</strain>
    </source>
</reference>
<keyword evidence="1" id="KW-0812">Transmembrane</keyword>
<proteinExistence type="predicted"/>
<protein>
    <recommendedName>
        <fullName evidence="4">DUF2474 domain-containing protein</fullName>
    </recommendedName>
</protein>
<keyword evidence="1" id="KW-0472">Membrane</keyword>
<name>A0A2P9HEZ9_9HYPH</name>
<organism evidence="2 3">
    <name type="scientific">Ochrobactrum soli</name>
    <dbReference type="NCBI Taxonomy" id="2448455"/>
    <lineage>
        <taxon>Bacteria</taxon>
        <taxon>Pseudomonadati</taxon>
        <taxon>Pseudomonadota</taxon>
        <taxon>Alphaproteobacteria</taxon>
        <taxon>Hyphomicrobiales</taxon>
        <taxon>Brucellaceae</taxon>
        <taxon>Brucella/Ochrobactrum group</taxon>
        <taxon>Ochrobactrum</taxon>
    </lineage>
</organism>
<dbReference type="AlphaFoldDB" id="A0A2P9HEZ9"/>
<accession>A0A2P9HEZ9</accession>
<sequence length="41" mass="4880">MDIIDNARFPLWKRIAWMILIWAASVCALGTITMIIRYWLI</sequence>
<dbReference type="EMBL" id="OOFM01000003">
    <property type="protein sequence ID" value="SPL62684.1"/>
    <property type="molecule type" value="Genomic_DNA"/>
</dbReference>
<evidence type="ECO:0000256" key="1">
    <source>
        <dbReference type="SAM" id="Phobius"/>
    </source>
</evidence>
<feature type="transmembrane region" description="Helical" evidence="1">
    <location>
        <begin position="15"/>
        <end position="40"/>
    </location>
</feature>
<dbReference type="RefSeq" id="WP_109366755.1">
    <property type="nucleotide sequence ID" value="NZ_OOFM01000003.1"/>
</dbReference>
<evidence type="ECO:0008006" key="4">
    <source>
        <dbReference type="Google" id="ProtNLM"/>
    </source>
</evidence>
<gene>
    <name evidence="2" type="ORF">OHAE_5291</name>
</gene>
<dbReference type="Proteomes" id="UP000246073">
    <property type="component" value="Unassembled WGS sequence"/>
</dbReference>